<dbReference type="AlphaFoldDB" id="A0A8J7S5W9"/>
<evidence type="ECO:0000256" key="6">
    <source>
        <dbReference type="SAM" id="Phobius"/>
    </source>
</evidence>
<keyword evidence="4 6" id="KW-1133">Transmembrane helix</keyword>
<dbReference type="Pfam" id="PF00230">
    <property type="entry name" value="MIP"/>
    <property type="match status" value="1"/>
</dbReference>
<name>A0A8J7S5W9_METVO</name>
<keyword evidence="5 6" id="KW-0472">Membrane</keyword>
<comment type="subcellular location">
    <subcellularLocation>
        <location evidence="1">Membrane</location>
        <topology evidence="1">Multi-pass membrane protein</topology>
    </subcellularLocation>
</comment>
<dbReference type="GO" id="GO:0015267">
    <property type="term" value="F:channel activity"/>
    <property type="evidence" value="ECO:0007669"/>
    <property type="project" value="InterPro"/>
</dbReference>
<dbReference type="GO" id="GO:0016020">
    <property type="term" value="C:membrane"/>
    <property type="evidence" value="ECO:0007669"/>
    <property type="project" value="UniProtKB-SubCell"/>
</dbReference>
<protein>
    <submittedName>
        <fullName evidence="7">Glycerol uptake facilitator protein</fullName>
    </submittedName>
</protein>
<feature type="transmembrane region" description="Helical" evidence="6">
    <location>
        <begin position="94"/>
        <end position="120"/>
    </location>
</feature>
<dbReference type="InterPro" id="IPR000425">
    <property type="entry name" value="MIP"/>
</dbReference>
<evidence type="ECO:0000313" key="7">
    <source>
        <dbReference type="EMBL" id="MBP2201978.1"/>
    </source>
</evidence>
<evidence type="ECO:0000256" key="4">
    <source>
        <dbReference type="ARBA" id="ARBA00022989"/>
    </source>
</evidence>
<evidence type="ECO:0000256" key="2">
    <source>
        <dbReference type="ARBA" id="ARBA00022448"/>
    </source>
</evidence>
<keyword evidence="2" id="KW-0813">Transport</keyword>
<dbReference type="PRINTS" id="PR00783">
    <property type="entry name" value="MINTRINSICP"/>
</dbReference>
<evidence type="ECO:0000313" key="8">
    <source>
        <dbReference type="Proteomes" id="UP000740329"/>
    </source>
</evidence>
<dbReference type="InterPro" id="IPR034294">
    <property type="entry name" value="Aquaporin_transptr"/>
</dbReference>
<sequence>MSIVKKSIAELVGTCFLVFFGTGSAIMALLISSDLGTTGIGILGGIGEWLAIGMAFGLAIAASIYAVGAVSGAHLNPAVTIALWAVKEFETKDVIPYILAQLTGATLGSILLIGCIGASAATIGGLGATAPSAGFTYMQAMLAEIVGTFLLMITIMGVAVDKKAPNKFAGLVIGLAVAGIITTIGGISGASINPARTFGPYLMDMFYGINLWVYYPIYVIGPILGALIGAFIYKYIREE</sequence>
<dbReference type="Proteomes" id="UP000740329">
    <property type="component" value="Unassembled WGS sequence"/>
</dbReference>
<feature type="transmembrane region" description="Helical" evidence="6">
    <location>
        <begin position="212"/>
        <end position="233"/>
    </location>
</feature>
<dbReference type="InterPro" id="IPR023271">
    <property type="entry name" value="Aquaporin-like"/>
</dbReference>
<dbReference type="RefSeq" id="WP_209591495.1">
    <property type="nucleotide sequence ID" value="NZ_JAGGMU010000004.1"/>
</dbReference>
<organism evidence="7 8">
    <name type="scientific">Methanococcus voltae</name>
    <dbReference type="NCBI Taxonomy" id="2188"/>
    <lineage>
        <taxon>Archaea</taxon>
        <taxon>Methanobacteriati</taxon>
        <taxon>Methanobacteriota</taxon>
        <taxon>Methanomada group</taxon>
        <taxon>Methanococci</taxon>
        <taxon>Methanococcales</taxon>
        <taxon>Methanococcaceae</taxon>
        <taxon>Methanococcus</taxon>
    </lineage>
</organism>
<keyword evidence="3 6" id="KW-0812">Transmembrane</keyword>
<feature type="transmembrane region" description="Helical" evidence="6">
    <location>
        <begin position="140"/>
        <end position="160"/>
    </location>
</feature>
<feature type="transmembrane region" description="Helical" evidence="6">
    <location>
        <begin position="12"/>
        <end position="31"/>
    </location>
</feature>
<evidence type="ECO:0000256" key="5">
    <source>
        <dbReference type="ARBA" id="ARBA00023136"/>
    </source>
</evidence>
<evidence type="ECO:0000256" key="1">
    <source>
        <dbReference type="ARBA" id="ARBA00004141"/>
    </source>
</evidence>
<dbReference type="SUPFAM" id="SSF81338">
    <property type="entry name" value="Aquaporin-like"/>
    <property type="match status" value="1"/>
</dbReference>
<proteinExistence type="predicted"/>
<dbReference type="PROSITE" id="PS00221">
    <property type="entry name" value="MIP"/>
    <property type="match status" value="1"/>
</dbReference>
<dbReference type="PANTHER" id="PTHR45724">
    <property type="entry name" value="AQUAPORIN NIP2-1"/>
    <property type="match status" value="1"/>
</dbReference>
<reference evidence="7" key="1">
    <citation type="submission" date="2021-03" db="EMBL/GenBank/DDBJ databases">
        <title>Genomic Encyclopedia of Type Strains, Phase IV (KMG-V): Genome sequencing to study the core and pangenomes of soil and plant-associated prokaryotes.</title>
        <authorList>
            <person name="Whitman W."/>
        </authorList>
    </citation>
    <scope>NUCLEOTIDE SEQUENCE</scope>
    <source>
        <strain evidence="7">C4</strain>
    </source>
</reference>
<accession>A0A8J7S5W9</accession>
<feature type="transmembrane region" description="Helical" evidence="6">
    <location>
        <begin position="172"/>
        <end position="192"/>
    </location>
</feature>
<dbReference type="InterPro" id="IPR022357">
    <property type="entry name" value="MIP_CS"/>
</dbReference>
<evidence type="ECO:0000256" key="3">
    <source>
        <dbReference type="ARBA" id="ARBA00022692"/>
    </source>
</evidence>
<gene>
    <name evidence="7" type="ORF">J3E07_001418</name>
</gene>
<dbReference type="Gene3D" id="1.20.1080.10">
    <property type="entry name" value="Glycerol uptake facilitator protein"/>
    <property type="match status" value="1"/>
</dbReference>
<dbReference type="EMBL" id="JAGGMV010000004">
    <property type="protein sequence ID" value="MBP2201978.1"/>
    <property type="molecule type" value="Genomic_DNA"/>
</dbReference>
<feature type="transmembrane region" description="Helical" evidence="6">
    <location>
        <begin position="51"/>
        <end position="73"/>
    </location>
</feature>
<dbReference type="PANTHER" id="PTHR45724:SF13">
    <property type="entry name" value="AQUAPORIN NIP1-1-RELATED"/>
    <property type="match status" value="1"/>
</dbReference>
<dbReference type="OrthoDB" id="36050at2157"/>
<dbReference type="NCBIfam" id="TIGR00861">
    <property type="entry name" value="MIP"/>
    <property type="match status" value="1"/>
</dbReference>
<comment type="caution">
    <text evidence="7">The sequence shown here is derived from an EMBL/GenBank/DDBJ whole genome shotgun (WGS) entry which is preliminary data.</text>
</comment>